<dbReference type="STRING" id="558152.IQ37_13435"/>
<dbReference type="Proteomes" id="UP000028709">
    <property type="component" value="Unassembled WGS sequence"/>
</dbReference>
<name>A0A086B635_9FLAO</name>
<dbReference type="EMBL" id="JPRJ01000026">
    <property type="protein sequence ID" value="KFF24399.1"/>
    <property type="molecule type" value="Genomic_DNA"/>
</dbReference>
<sequence length="68" mass="8105">MIPLNSEYYTNVRNTKRTLINFITIQSMMIIYSLEWRKDEKGKLRNCKIVQLQNRSIVKHLSSVIGYI</sequence>
<evidence type="ECO:0000313" key="2">
    <source>
        <dbReference type="Proteomes" id="UP000028709"/>
    </source>
</evidence>
<evidence type="ECO:0000313" key="1">
    <source>
        <dbReference type="EMBL" id="KFF24399.1"/>
    </source>
</evidence>
<dbReference type="KEGG" id="cpip:CJF12_09270"/>
<comment type="caution">
    <text evidence="1">The sequence shown here is derived from an EMBL/GenBank/DDBJ whole genome shotgun (WGS) entry which is preliminary data.</text>
</comment>
<reference evidence="1 2" key="1">
    <citation type="submission" date="2014-07" db="EMBL/GenBank/DDBJ databases">
        <title>Genome of Chryseobacterium piperi CTM.</title>
        <authorList>
            <person name="Pipes S.E."/>
            <person name="Stropko S.J."/>
            <person name="Newman J.D."/>
        </authorList>
    </citation>
    <scope>NUCLEOTIDE SEQUENCE [LARGE SCALE GENOMIC DNA]</scope>
    <source>
        <strain evidence="1 2">CTM</strain>
    </source>
</reference>
<dbReference type="AlphaFoldDB" id="A0A086B635"/>
<proteinExistence type="predicted"/>
<gene>
    <name evidence="1" type="ORF">IQ37_13435</name>
</gene>
<keyword evidence="2" id="KW-1185">Reference proteome</keyword>
<accession>A0A086B635</accession>
<protein>
    <submittedName>
        <fullName evidence="1">Uncharacterized protein</fullName>
    </submittedName>
</protein>
<organism evidence="1 2">
    <name type="scientific">Chryseobacterium piperi</name>
    <dbReference type="NCBI Taxonomy" id="558152"/>
    <lineage>
        <taxon>Bacteria</taxon>
        <taxon>Pseudomonadati</taxon>
        <taxon>Bacteroidota</taxon>
        <taxon>Flavobacteriia</taxon>
        <taxon>Flavobacteriales</taxon>
        <taxon>Weeksellaceae</taxon>
        <taxon>Chryseobacterium group</taxon>
        <taxon>Chryseobacterium</taxon>
    </lineage>
</organism>